<gene>
    <name evidence="1" type="ORF">ACFO60_40030</name>
</gene>
<protein>
    <submittedName>
        <fullName evidence="1">Uncharacterized protein</fullName>
    </submittedName>
</protein>
<name>A0ABV9CV37_9ACTN</name>
<dbReference type="Proteomes" id="UP001596004">
    <property type="component" value="Unassembled WGS sequence"/>
</dbReference>
<proteinExistence type="predicted"/>
<evidence type="ECO:0000313" key="2">
    <source>
        <dbReference type="Proteomes" id="UP001596004"/>
    </source>
</evidence>
<dbReference type="EMBL" id="JBHSFP010000068">
    <property type="protein sequence ID" value="MFC4536999.1"/>
    <property type="molecule type" value="Genomic_DNA"/>
</dbReference>
<accession>A0ABV9CV37</accession>
<evidence type="ECO:0000313" key="1">
    <source>
        <dbReference type="EMBL" id="MFC4536999.1"/>
    </source>
</evidence>
<sequence>MTQLFVLLTMSAPAPGGARQVTIARTFVVAAGATRTEVYMWARSQCPPEFANGNVLFFSVEPNVLPVIEAVAGQ</sequence>
<reference evidence="2" key="1">
    <citation type="journal article" date="2019" name="Int. J. Syst. Evol. Microbiol.">
        <title>The Global Catalogue of Microorganisms (GCM) 10K type strain sequencing project: providing services to taxonomists for standard genome sequencing and annotation.</title>
        <authorList>
            <consortium name="The Broad Institute Genomics Platform"/>
            <consortium name="The Broad Institute Genome Sequencing Center for Infectious Disease"/>
            <person name="Wu L."/>
            <person name="Ma J."/>
        </authorList>
    </citation>
    <scope>NUCLEOTIDE SEQUENCE [LARGE SCALE GENOMIC DNA]</scope>
    <source>
        <strain evidence="2">CGMCC 4.7132</strain>
    </source>
</reference>
<keyword evidence="2" id="KW-1185">Reference proteome</keyword>
<dbReference type="RefSeq" id="WP_354931393.1">
    <property type="nucleotide sequence ID" value="NZ_JBHSFP010000068.1"/>
</dbReference>
<comment type="caution">
    <text evidence="1">The sequence shown here is derived from an EMBL/GenBank/DDBJ whole genome shotgun (WGS) entry which is preliminary data.</text>
</comment>
<organism evidence="1 2">
    <name type="scientific">Sphaerisporangium dianthi</name>
    <dbReference type="NCBI Taxonomy" id="1436120"/>
    <lineage>
        <taxon>Bacteria</taxon>
        <taxon>Bacillati</taxon>
        <taxon>Actinomycetota</taxon>
        <taxon>Actinomycetes</taxon>
        <taxon>Streptosporangiales</taxon>
        <taxon>Streptosporangiaceae</taxon>
        <taxon>Sphaerisporangium</taxon>
    </lineage>
</organism>